<feature type="compositionally biased region" description="Low complexity" evidence="1">
    <location>
        <begin position="307"/>
        <end position="318"/>
    </location>
</feature>
<keyword evidence="2" id="KW-1185">Reference proteome</keyword>
<reference evidence="3" key="1">
    <citation type="submission" date="2025-08" db="UniProtKB">
        <authorList>
            <consortium name="RefSeq"/>
        </authorList>
    </citation>
    <scope>IDENTIFICATION</scope>
</reference>
<feature type="region of interest" description="Disordered" evidence="1">
    <location>
        <begin position="203"/>
        <end position="247"/>
    </location>
</feature>
<proteinExistence type="predicted"/>
<evidence type="ECO:0000313" key="2">
    <source>
        <dbReference type="Proteomes" id="UP000515125"/>
    </source>
</evidence>
<organism evidence="2 3">
    <name type="scientific">Cyclospora cayetanensis</name>
    <dbReference type="NCBI Taxonomy" id="88456"/>
    <lineage>
        <taxon>Eukaryota</taxon>
        <taxon>Sar</taxon>
        <taxon>Alveolata</taxon>
        <taxon>Apicomplexa</taxon>
        <taxon>Conoidasida</taxon>
        <taxon>Coccidia</taxon>
        <taxon>Eucoccidiorida</taxon>
        <taxon>Eimeriorina</taxon>
        <taxon>Eimeriidae</taxon>
        <taxon>Cyclospora</taxon>
    </lineage>
</organism>
<sequence length="540" mass="59325">MAVNTLDGMHEPVALMSSDGPFHVQHTQKALLQVPSPPLPNPSAGPNSNPEEEVKRLKYFGSSRNEYKVAAVDRRLASGEAGGEDEGAGPSSDPKLCEGAEAVLGTEPEAEAAGEPMAVSNPAQTTTPGTRTGEQQPRKRKKKLKHLEESEKEVDSSAKKTKHVEAWIDPLKHFEELFQAEINLGPGTPSSIELSPFSLGQYLFPDSPSSQEDVPGFLTGHGEQGVEEASGHITSPYSSPAIPEDEPFPDILEEFLEAEGSQEEEWLQLFDENLLGGSDSAPLVEDQPGAPSTVKQPLTTQMGEGTSSLSQEASSSFSDTSPAAGSSLVSILSSSSPELARHPYYRVPVGDPGVTLPPFDPYHALRKREAWLPKILGDVRQLLLKSHVSEQEMKLLMESAYRLAQYSNKALSQPMKDELMTDMLYILARRFLVADALWCISEVLGPSMNMHLWWGQFMEPLAKHVSVRHRSASRSGLNLKQLAQRLVAALQQYKLGRRPPAQQVIELKRQIFRQPCSCPEFRSHTWNPWRDDDTGNDGHS</sequence>
<feature type="region of interest" description="Disordered" evidence="1">
    <location>
        <begin position="78"/>
        <end position="161"/>
    </location>
</feature>
<feature type="compositionally biased region" description="Polar residues" evidence="1">
    <location>
        <begin position="293"/>
        <end position="306"/>
    </location>
</feature>
<gene>
    <name evidence="3" type="primary">LOC34618227</name>
</gene>
<dbReference type="AlphaFoldDB" id="A0A6P5WEF1"/>
<dbReference type="GeneID" id="34618227"/>
<evidence type="ECO:0000313" key="3">
    <source>
        <dbReference type="RefSeq" id="XP_022591594.2"/>
    </source>
</evidence>
<protein>
    <submittedName>
        <fullName evidence="3">Uncharacterized protein LOC34618227</fullName>
    </submittedName>
</protein>
<dbReference type="RefSeq" id="XP_022591594.2">
    <property type="nucleotide sequence ID" value="XM_022731563.2"/>
</dbReference>
<feature type="compositionally biased region" description="Polar residues" evidence="1">
    <location>
        <begin position="121"/>
        <end position="135"/>
    </location>
</feature>
<accession>A0A6P5WEF1</accession>
<feature type="region of interest" description="Disordered" evidence="1">
    <location>
        <begin position="17"/>
        <end position="55"/>
    </location>
</feature>
<feature type="region of interest" description="Disordered" evidence="1">
    <location>
        <begin position="277"/>
        <end position="321"/>
    </location>
</feature>
<dbReference type="OrthoDB" id="348464at2759"/>
<dbReference type="Proteomes" id="UP000515125">
    <property type="component" value="Unplaced"/>
</dbReference>
<name>A0A6P5WEF1_9EIME</name>
<feature type="compositionally biased region" description="Basic and acidic residues" evidence="1">
    <location>
        <begin position="146"/>
        <end position="161"/>
    </location>
</feature>
<evidence type="ECO:0000256" key="1">
    <source>
        <dbReference type="SAM" id="MobiDB-lite"/>
    </source>
</evidence>